<feature type="domain" description="SPOR" evidence="6">
    <location>
        <begin position="189"/>
        <end position="261"/>
    </location>
</feature>
<dbReference type="HAMAP" id="MF_02071">
    <property type="entry name" value="RlpA"/>
    <property type="match status" value="1"/>
</dbReference>
<keyword evidence="3 4" id="KW-0961">Cell wall biogenesis/degradation</keyword>
<dbReference type="Gene3D" id="3.30.70.1070">
    <property type="entry name" value="Sporulation related repeat"/>
    <property type="match status" value="1"/>
</dbReference>
<evidence type="ECO:0000313" key="7">
    <source>
        <dbReference type="EMBL" id="UOO82102.1"/>
    </source>
</evidence>
<dbReference type="PROSITE" id="PS51724">
    <property type="entry name" value="SPOR"/>
    <property type="match status" value="1"/>
</dbReference>
<dbReference type="Pfam" id="PF03330">
    <property type="entry name" value="DPBB_1"/>
    <property type="match status" value="1"/>
</dbReference>
<dbReference type="CDD" id="cd22268">
    <property type="entry name" value="DPBB_RlpA-like"/>
    <property type="match status" value="1"/>
</dbReference>
<dbReference type="EC" id="4.2.2.-" evidence="4"/>
<evidence type="ECO:0000256" key="4">
    <source>
        <dbReference type="HAMAP-Rule" id="MF_02071"/>
    </source>
</evidence>
<evidence type="ECO:0000256" key="2">
    <source>
        <dbReference type="ARBA" id="ARBA00023239"/>
    </source>
</evidence>
<proteinExistence type="inferred from homology"/>
<dbReference type="InterPro" id="IPR007730">
    <property type="entry name" value="SPOR-like_dom"/>
</dbReference>
<keyword evidence="1 4" id="KW-0732">Signal</keyword>
<dbReference type="Pfam" id="PF05036">
    <property type="entry name" value="SPOR"/>
    <property type="match status" value="1"/>
</dbReference>
<protein>
    <recommendedName>
        <fullName evidence="4">Endolytic peptidoglycan transglycosylase RlpA</fullName>
        <ecNumber evidence="4">4.2.2.-</ecNumber>
    </recommendedName>
</protein>
<evidence type="ECO:0000313" key="8">
    <source>
        <dbReference type="Proteomes" id="UP000829817"/>
    </source>
</evidence>
<dbReference type="NCBIfam" id="TIGR00413">
    <property type="entry name" value="rlpA"/>
    <property type="match status" value="1"/>
</dbReference>
<keyword evidence="8" id="KW-1185">Reference proteome</keyword>
<accession>A0ABY4DU22</accession>
<sequence precursor="true">MSKAKNTFFIGAFTAIALGSALMGTASAESGSGLTSAVGHSRQKADIAMLPDAAVKAEKLHRSANMSYKVAGKRYYPIRKVAEFSQTGKASWYGSQFHGRKTSSGERYDMNMMTAAHKTLPIPSYARVTNLSNGKSVVVRINDRGPFHSSRVLDVSKAAAQKLGFIRQGTANVRVEQIVPGAGGLAAAPKSGNNIYVNLQSFASEAEAKSYLARTSGHLKAAAGSQKVIMVKQNNQYVVRMGPFARQEHAENMKRQVQTAI</sequence>
<comment type="function">
    <text evidence="4">Lytic transglycosylase with a strong preference for naked glycan strands that lack stem peptides.</text>
</comment>
<dbReference type="InterPro" id="IPR009009">
    <property type="entry name" value="RlpA-like_DPBB"/>
</dbReference>
<dbReference type="Proteomes" id="UP000829817">
    <property type="component" value="Chromosome"/>
</dbReference>
<dbReference type="InterPro" id="IPR012997">
    <property type="entry name" value="RplA"/>
</dbReference>
<gene>
    <name evidence="4" type="primary">rlpA</name>
    <name evidence="7" type="ORF">LVJ83_01080</name>
</gene>
<dbReference type="SUPFAM" id="SSF50685">
    <property type="entry name" value="Barwin-like endoglucanases"/>
    <property type="match status" value="1"/>
</dbReference>
<name>A0ABY4DU22_9NEIS</name>
<keyword evidence="2 4" id="KW-0456">Lyase</keyword>
<reference evidence="7 8" key="1">
    <citation type="journal article" date="2022" name="Res Sq">
        <title>Evolution of multicellular longitudinally dividing oral cavity symbionts (Neisseriaceae).</title>
        <authorList>
            <person name="Nyongesa S."/>
            <person name="Weber P."/>
            <person name="Bernet E."/>
            <person name="Pullido F."/>
            <person name="Nieckarz M."/>
            <person name="Delaby M."/>
            <person name="Nieves C."/>
            <person name="Viehboeck T."/>
            <person name="Krause N."/>
            <person name="Rivera-Millot A."/>
            <person name="Nakamura A."/>
            <person name="Vischer N."/>
            <person name="VanNieuwenhze M."/>
            <person name="Brun Y."/>
            <person name="Cava F."/>
            <person name="Bulgheresi S."/>
            <person name="Veyrier F."/>
        </authorList>
    </citation>
    <scope>NUCLEOTIDE SEQUENCE [LARGE SCALE GENOMIC DNA]</scope>
    <source>
        <strain evidence="7 8">CCUG 63373m</strain>
    </source>
</reference>
<organism evidence="7 8">
    <name type="scientific">Uruburuella testudinis</name>
    <dbReference type="NCBI Taxonomy" id="1282863"/>
    <lineage>
        <taxon>Bacteria</taxon>
        <taxon>Pseudomonadati</taxon>
        <taxon>Pseudomonadota</taxon>
        <taxon>Betaproteobacteria</taxon>
        <taxon>Neisseriales</taxon>
        <taxon>Neisseriaceae</taxon>
        <taxon>Uruburuella</taxon>
    </lineage>
</organism>
<evidence type="ECO:0000256" key="3">
    <source>
        <dbReference type="ARBA" id="ARBA00023316"/>
    </source>
</evidence>
<dbReference type="InterPro" id="IPR036908">
    <property type="entry name" value="RlpA-like_sf"/>
</dbReference>
<dbReference type="EMBL" id="CP091508">
    <property type="protein sequence ID" value="UOO82102.1"/>
    <property type="molecule type" value="Genomic_DNA"/>
</dbReference>
<evidence type="ECO:0000256" key="5">
    <source>
        <dbReference type="RuleBase" id="RU003495"/>
    </source>
</evidence>
<dbReference type="SUPFAM" id="SSF110997">
    <property type="entry name" value="Sporulation related repeat"/>
    <property type="match status" value="1"/>
</dbReference>
<dbReference type="InterPro" id="IPR036680">
    <property type="entry name" value="SPOR-like_sf"/>
</dbReference>
<feature type="signal peptide" evidence="4">
    <location>
        <begin position="1"/>
        <end position="28"/>
    </location>
</feature>
<dbReference type="PANTHER" id="PTHR34183:SF1">
    <property type="entry name" value="ENDOLYTIC PEPTIDOGLYCAN TRANSGLYCOSYLASE RLPA"/>
    <property type="match status" value="1"/>
</dbReference>
<comment type="similarity">
    <text evidence="4 5">Belongs to the RlpA family.</text>
</comment>
<dbReference type="Gene3D" id="2.40.40.10">
    <property type="entry name" value="RlpA-like domain"/>
    <property type="match status" value="1"/>
</dbReference>
<feature type="chain" id="PRO_5044916150" description="Endolytic peptidoglycan transglycosylase RlpA" evidence="4">
    <location>
        <begin position="29"/>
        <end position="261"/>
    </location>
</feature>
<evidence type="ECO:0000259" key="6">
    <source>
        <dbReference type="PROSITE" id="PS51724"/>
    </source>
</evidence>
<evidence type="ECO:0000256" key="1">
    <source>
        <dbReference type="ARBA" id="ARBA00022729"/>
    </source>
</evidence>
<dbReference type="InterPro" id="IPR034718">
    <property type="entry name" value="RlpA"/>
</dbReference>
<dbReference type="PANTHER" id="PTHR34183">
    <property type="entry name" value="ENDOLYTIC PEPTIDOGLYCAN TRANSGLYCOSYLASE RLPA"/>
    <property type="match status" value="1"/>
</dbReference>